<comment type="subcellular location">
    <subcellularLocation>
        <location evidence="1">Membrane</location>
    </subcellularLocation>
</comment>
<comment type="caution">
    <text evidence="5">The sequence shown here is derived from an EMBL/GenBank/DDBJ whole genome shotgun (WGS) entry which is preliminary data.</text>
</comment>
<reference evidence="5" key="2">
    <citation type="submission" date="2023-05" db="EMBL/GenBank/DDBJ databases">
        <authorList>
            <person name="Schelkunov M.I."/>
        </authorList>
    </citation>
    <scope>NUCLEOTIDE SEQUENCE</scope>
    <source>
        <strain evidence="5">Hsosn_3</strain>
        <tissue evidence="5">Leaf</tissue>
    </source>
</reference>
<dbReference type="Pfam" id="PF00487">
    <property type="entry name" value="FA_desaturase"/>
    <property type="match status" value="1"/>
</dbReference>
<evidence type="ECO:0000313" key="5">
    <source>
        <dbReference type="EMBL" id="KAK1393504.1"/>
    </source>
</evidence>
<dbReference type="AlphaFoldDB" id="A0AAD8IWQ7"/>
<feature type="domain" description="Fatty acid desaturase" evidence="4">
    <location>
        <begin position="5"/>
        <end position="63"/>
    </location>
</feature>
<evidence type="ECO:0000256" key="3">
    <source>
        <dbReference type="ARBA" id="ARBA00023002"/>
    </source>
</evidence>
<dbReference type="InterPro" id="IPR005804">
    <property type="entry name" value="FA_desaturase_dom"/>
</dbReference>
<dbReference type="InterPro" id="IPR012171">
    <property type="entry name" value="Fatty_acid_desaturase"/>
</dbReference>
<dbReference type="PANTHER" id="PTHR32100">
    <property type="entry name" value="OMEGA-6 FATTY ACID DESATURASE, CHLOROPLASTIC"/>
    <property type="match status" value="1"/>
</dbReference>
<dbReference type="GO" id="GO:0016020">
    <property type="term" value="C:membrane"/>
    <property type="evidence" value="ECO:0007669"/>
    <property type="project" value="UniProtKB-SubCell"/>
</dbReference>
<comment type="similarity">
    <text evidence="2">Belongs to the fatty acid desaturase type 1 family.</text>
</comment>
<name>A0AAD8IWQ7_9APIA</name>
<keyword evidence="6" id="KW-1185">Reference proteome</keyword>
<sequence>MIVYSLLQGCVFSRLWIMGHECGHNAFSNYKWLDDTVGFILHSFVLFPYFSWKYTHRRQHSKTGYLQQEEFNGPMLKSQVPLILKHLITNPAGRFLVTSIVLAIGTTLY</sequence>
<proteinExistence type="inferred from homology"/>
<accession>A0AAD8IWQ7</accession>
<protein>
    <recommendedName>
        <fullName evidence="4">Fatty acid desaturase domain-containing protein</fullName>
    </recommendedName>
</protein>
<evidence type="ECO:0000256" key="2">
    <source>
        <dbReference type="ARBA" id="ARBA00009295"/>
    </source>
</evidence>
<dbReference type="Proteomes" id="UP001237642">
    <property type="component" value="Unassembled WGS sequence"/>
</dbReference>
<dbReference type="GO" id="GO:0006629">
    <property type="term" value="P:lipid metabolic process"/>
    <property type="evidence" value="ECO:0007669"/>
    <property type="project" value="InterPro"/>
</dbReference>
<evidence type="ECO:0000256" key="1">
    <source>
        <dbReference type="ARBA" id="ARBA00004370"/>
    </source>
</evidence>
<evidence type="ECO:0000259" key="4">
    <source>
        <dbReference type="Pfam" id="PF00487"/>
    </source>
</evidence>
<keyword evidence="3" id="KW-0560">Oxidoreductase</keyword>
<dbReference type="EMBL" id="JAUIZM010000003">
    <property type="protein sequence ID" value="KAK1393504.1"/>
    <property type="molecule type" value="Genomic_DNA"/>
</dbReference>
<organism evidence="5 6">
    <name type="scientific">Heracleum sosnowskyi</name>
    <dbReference type="NCBI Taxonomy" id="360622"/>
    <lineage>
        <taxon>Eukaryota</taxon>
        <taxon>Viridiplantae</taxon>
        <taxon>Streptophyta</taxon>
        <taxon>Embryophyta</taxon>
        <taxon>Tracheophyta</taxon>
        <taxon>Spermatophyta</taxon>
        <taxon>Magnoliopsida</taxon>
        <taxon>eudicotyledons</taxon>
        <taxon>Gunneridae</taxon>
        <taxon>Pentapetalae</taxon>
        <taxon>asterids</taxon>
        <taxon>campanulids</taxon>
        <taxon>Apiales</taxon>
        <taxon>Apiaceae</taxon>
        <taxon>Apioideae</taxon>
        <taxon>apioid superclade</taxon>
        <taxon>Tordylieae</taxon>
        <taxon>Tordyliinae</taxon>
        <taxon>Heracleum</taxon>
    </lineage>
</organism>
<gene>
    <name evidence="5" type="ORF">POM88_012560</name>
</gene>
<dbReference type="GO" id="GO:0016491">
    <property type="term" value="F:oxidoreductase activity"/>
    <property type="evidence" value="ECO:0007669"/>
    <property type="project" value="UniProtKB-KW"/>
</dbReference>
<reference evidence="5" key="1">
    <citation type="submission" date="2023-02" db="EMBL/GenBank/DDBJ databases">
        <title>Genome of toxic invasive species Heracleum sosnowskyi carries increased number of genes despite the absence of recent whole-genome duplications.</title>
        <authorList>
            <person name="Schelkunov M."/>
            <person name="Shtratnikova V."/>
            <person name="Makarenko M."/>
            <person name="Klepikova A."/>
            <person name="Omelchenko D."/>
            <person name="Novikova G."/>
            <person name="Obukhova E."/>
            <person name="Bogdanov V."/>
            <person name="Penin A."/>
            <person name="Logacheva M."/>
        </authorList>
    </citation>
    <scope>NUCLEOTIDE SEQUENCE</scope>
    <source>
        <strain evidence="5">Hsosn_3</strain>
        <tissue evidence="5">Leaf</tissue>
    </source>
</reference>
<evidence type="ECO:0000313" key="6">
    <source>
        <dbReference type="Proteomes" id="UP001237642"/>
    </source>
</evidence>